<gene>
    <name evidence="1" type="primary">tssF</name>
    <name evidence="1" type="ORF">ACFOMG_08325</name>
</gene>
<proteinExistence type="predicted"/>
<evidence type="ECO:0000313" key="1">
    <source>
        <dbReference type="EMBL" id="MFC3680112.1"/>
    </source>
</evidence>
<dbReference type="PANTHER" id="PTHR35370:SF1">
    <property type="entry name" value="TYPE VI SECRETION SYSTEM COMPONENT TSSF1"/>
    <property type="match status" value="1"/>
</dbReference>
<dbReference type="Proteomes" id="UP001595722">
    <property type="component" value="Unassembled WGS sequence"/>
</dbReference>
<protein>
    <submittedName>
        <fullName evidence="1">Type VI secretion system baseplate subunit TssF</fullName>
    </submittedName>
</protein>
<evidence type="ECO:0000313" key="2">
    <source>
        <dbReference type="Proteomes" id="UP001595722"/>
    </source>
</evidence>
<organism evidence="1 2">
    <name type="scientific">Bacterioplanoides pacificum</name>
    <dbReference type="NCBI Taxonomy" id="1171596"/>
    <lineage>
        <taxon>Bacteria</taxon>
        <taxon>Pseudomonadati</taxon>
        <taxon>Pseudomonadota</taxon>
        <taxon>Gammaproteobacteria</taxon>
        <taxon>Oceanospirillales</taxon>
        <taxon>Oceanospirillaceae</taxon>
        <taxon>Bacterioplanoides</taxon>
    </lineage>
</organism>
<sequence length="567" mass="63984">MKIDLYQNELRTLRDNAREFSRKYPALAPHLSGSSTDPDVERILQGTAFLSAGIQERLDSDFPDFAQSILRVVAPDYLKEIPATTIIEFKPRNILNNPVTLSSGSKIDSKKVAGRSCRFHTCRDVVVHPLTINNCELIQKQNHSSIEISMYNTSLANAELQLSELPLHLSGDYLSASQLYYLLSRRVNQVTLIAGSQEYTLPPGSIETQSWKDETYLLENSQTNLNAFRRIQEYFINKFHFLFLNIRNLDVIGNLPKAFKLRFSLDHSVHNLNLEKNNFRLFCTPAINLFDTDAEPMSLDQKVSDLRINPVRNTDRSLTIHSITSLQGQSRRSADKVQYQSFSLAAKESGLNPVYELIQHYSDQSDQENILRVNYPESLDMPSREILTARLKCSNGKNAGLLKVGDVNVNTPDIPDLVSFSNVSAISEYIAPVTDGRTLWKLISHLTVNYLPVADLDNLKTLLSLYNPTEQSDTREHAANRKRIESLQSLNVSAIEKLLRGYLVRGRHIEIDIDGAGFASNGDLYLFGELLFHLISQFTDINSFVLLSLTNINNGESLQWQSNSVAS</sequence>
<accession>A0ABV7VTU1</accession>
<reference evidence="2" key="1">
    <citation type="journal article" date="2019" name="Int. J. Syst. Evol. Microbiol.">
        <title>The Global Catalogue of Microorganisms (GCM) 10K type strain sequencing project: providing services to taxonomists for standard genome sequencing and annotation.</title>
        <authorList>
            <consortium name="The Broad Institute Genomics Platform"/>
            <consortium name="The Broad Institute Genome Sequencing Center for Infectious Disease"/>
            <person name="Wu L."/>
            <person name="Ma J."/>
        </authorList>
    </citation>
    <scope>NUCLEOTIDE SEQUENCE [LARGE SCALE GENOMIC DNA]</scope>
    <source>
        <strain evidence="2">KCTC 42424</strain>
    </source>
</reference>
<dbReference type="EMBL" id="JBHRYB010000005">
    <property type="protein sequence ID" value="MFC3680112.1"/>
    <property type="molecule type" value="Genomic_DNA"/>
</dbReference>
<dbReference type="NCBIfam" id="TIGR03359">
    <property type="entry name" value="VI_chp_6"/>
    <property type="match status" value="1"/>
</dbReference>
<dbReference type="RefSeq" id="WP_376865958.1">
    <property type="nucleotide sequence ID" value="NZ_JBHRYB010000005.1"/>
</dbReference>
<dbReference type="Pfam" id="PF05947">
    <property type="entry name" value="T6SS_TssF"/>
    <property type="match status" value="1"/>
</dbReference>
<dbReference type="PIRSF" id="PIRSF028304">
    <property type="entry name" value="UCP028304"/>
    <property type="match status" value="1"/>
</dbReference>
<keyword evidence="2" id="KW-1185">Reference proteome</keyword>
<dbReference type="InterPro" id="IPR010272">
    <property type="entry name" value="T6SS_TssF"/>
</dbReference>
<dbReference type="PANTHER" id="PTHR35370">
    <property type="entry name" value="CYTOPLASMIC PROTEIN-RELATED-RELATED"/>
    <property type="match status" value="1"/>
</dbReference>
<comment type="caution">
    <text evidence="1">The sequence shown here is derived from an EMBL/GenBank/DDBJ whole genome shotgun (WGS) entry which is preliminary data.</text>
</comment>
<name>A0ABV7VTU1_9GAMM</name>